<comment type="caution">
    <text evidence="6">The sequence shown here is derived from an EMBL/GenBank/DDBJ whole genome shotgun (WGS) entry which is preliminary data.</text>
</comment>
<keyword evidence="7" id="KW-1185">Reference proteome</keyword>
<proteinExistence type="predicted"/>
<evidence type="ECO:0000256" key="2">
    <source>
        <dbReference type="ARBA" id="ARBA00022692"/>
    </source>
</evidence>
<feature type="transmembrane region" description="Helical" evidence="5">
    <location>
        <begin position="120"/>
        <end position="136"/>
    </location>
</feature>
<name>A0A437PIP8_9ACTN</name>
<evidence type="ECO:0000256" key="3">
    <source>
        <dbReference type="ARBA" id="ARBA00022989"/>
    </source>
</evidence>
<dbReference type="InterPro" id="IPR032808">
    <property type="entry name" value="DoxX"/>
</dbReference>
<comment type="subcellular location">
    <subcellularLocation>
        <location evidence="1">Membrane</location>
        <topology evidence="1">Multi-pass membrane protein</topology>
    </subcellularLocation>
</comment>
<protein>
    <submittedName>
        <fullName evidence="6">DoxX family protein</fullName>
    </submittedName>
</protein>
<feature type="transmembrane region" description="Helical" evidence="5">
    <location>
        <begin position="66"/>
        <end position="88"/>
    </location>
</feature>
<keyword evidence="2 5" id="KW-0812">Transmembrane</keyword>
<evidence type="ECO:0000256" key="4">
    <source>
        <dbReference type="ARBA" id="ARBA00023136"/>
    </source>
</evidence>
<keyword evidence="4 5" id="KW-0472">Membrane</keyword>
<dbReference type="Pfam" id="PF13564">
    <property type="entry name" value="DoxX_2"/>
    <property type="match status" value="1"/>
</dbReference>
<sequence>MSETTAPVSAAASASATRAPAAAGRARAGRVALRTLTVLLALFFGVASATPKLIAHPSAVEAFDTIGWGSAAMYIIGALELAGGIALLVPVLSGIAPVALGALMVGAFVVQMTSFDGENAATPLILIVPLALLAWTRRDRNADLVRLVTRRG</sequence>
<keyword evidence="3 5" id="KW-1133">Transmembrane helix</keyword>
<feature type="transmembrane region" description="Helical" evidence="5">
    <location>
        <begin position="31"/>
        <end position="54"/>
    </location>
</feature>
<dbReference type="Proteomes" id="UP000283128">
    <property type="component" value="Unassembled WGS sequence"/>
</dbReference>
<gene>
    <name evidence="6" type="ORF">EOT10_24555</name>
</gene>
<dbReference type="OrthoDB" id="3576439at2"/>
<organism evidence="6 7">
    <name type="scientific">Streptomyces antnestii</name>
    <dbReference type="NCBI Taxonomy" id="2494256"/>
    <lineage>
        <taxon>Bacteria</taxon>
        <taxon>Bacillati</taxon>
        <taxon>Actinomycetota</taxon>
        <taxon>Actinomycetes</taxon>
        <taxon>Kitasatosporales</taxon>
        <taxon>Streptomycetaceae</taxon>
        <taxon>Streptomyces</taxon>
    </lineage>
</organism>
<evidence type="ECO:0000313" key="7">
    <source>
        <dbReference type="Proteomes" id="UP000283128"/>
    </source>
</evidence>
<feature type="transmembrane region" description="Helical" evidence="5">
    <location>
        <begin position="95"/>
        <end position="114"/>
    </location>
</feature>
<dbReference type="EMBL" id="RZYA01000012">
    <property type="protein sequence ID" value="RVU22136.1"/>
    <property type="molecule type" value="Genomic_DNA"/>
</dbReference>
<evidence type="ECO:0000313" key="6">
    <source>
        <dbReference type="EMBL" id="RVU22136.1"/>
    </source>
</evidence>
<accession>A0A437PIP8</accession>
<reference evidence="6 7" key="1">
    <citation type="submission" date="2019-01" db="EMBL/GenBank/DDBJ databases">
        <title>Genome sequences of Streptomyces and Rhizobium isolates collected from root and soil.</title>
        <authorList>
            <person name="Chhettri S."/>
            <person name="Sevigny J.L."/>
            <person name="Sen A."/>
            <person name="Ennis N."/>
            <person name="Tisa L."/>
        </authorList>
    </citation>
    <scope>NUCLEOTIDE SEQUENCE [LARGE SCALE GENOMIC DNA]</scope>
    <source>
        <strain evidence="6 7">San01</strain>
    </source>
</reference>
<evidence type="ECO:0000256" key="1">
    <source>
        <dbReference type="ARBA" id="ARBA00004141"/>
    </source>
</evidence>
<dbReference type="GO" id="GO:0016020">
    <property type="term" value="C:membrane"/>
    <property type="evidence" value="ECO:0007669"/>
    <property type="project" value="UniProtKB-SubCell"/>
</dbReference>
<evidence type="ECO:0000256" key="5">
    <source>
        <dbReference type="SAM" id="Phobius"/>
    </source>
</evidence>
<dbReference type="AlphaFoldDB" id="A0A437PIP8"/>
<dbReference type="RefSeq" id="WP_127830487.1">
    <property type="nucleotide sequence ID" value="NZ_RZYA01000012.1"/>
</dbReference>